<dbReference type="PROSITE" id="PS50977">
    <property type="entry name" value="HTH_TETR_2"/>
    <property type="match status" value="1"/>
</dbReference>
<keyword evidence="3" id="KW-0804">Transcription</keyword>
<evidence type="ECO:0000313" key="6">
    <source>
        <dbReference type="EMBL" id="SNT30387.1"/>
    </source>
</evidence>
<keyword evidence="2 4" id="KW-0238">DNA-binding</keyword>
<dbReference type="Proteomes" id="UP000198432">
    <property type="component" value="Unassembled WGS sequence"/>
</dbReference>
<evidence type="ECO:0000256" key="3">
    <source>
        <dbReference type="ARBA" id="ARBA00023163"/>
    </source>
</evidence>
<dbReference type="GO" id="GO:0003677">
    <property type="term" value="F:DNA binding"/>
    <property type="evidence" value="ECO:0007669"/>
    <property type="project" value="UniProtKB-UniRule"/>
</dbReference>
<dbReference type="InterPro" id="IPR036271">
    <property type="entry name" value="Tet_transcr_reg_TetR-rel_C_sf"/>
</dbReference>
<dbReference type="PRINTS" id="PR00455">
    <property type="entry name" value="HTHTETR"/>
</dbReference>
<dbReference type="OrthoDB" id="6430772at2"/>
<dbReference type="SUPFAM" id="SSF46689">
    <property type="entry name" value="Homeodomain-like"/>
    <property type="match status" value="1"/>
</dbReference>
<name>A0A239LI85_9BACT</name>
<feature type="DNA-binding region" description="H-T-H motif" evidence="4">
    <location>
        <begin position="25"/>
        <end position="44"/>
    </location>
</feature>
<protein>
    <submittedName>
        <fullName evidence="6">Transcriptional regulator, TetR family</fullName>
    </submittedName>
</protein>
<sequence>MKKVRERILDTAHELFYNQGYRNTGINQIIEEAEVAKASLYQHFPSKEDLCISYLEYRASRSTFREAVGTARTREEAIIKSYEYITDFLTNGHFRGCAFQNIVSEVRPQDDARILAEVKRVKSSLRAFYHRMMAEDPENITPQEKQLGDQLLVLSEGAIISYQIHQELWPVEAACAASLALLKKENKG</sequence>
<proteinExistence type="predicted"/>
<evidence type="ECO:0000256" key="2">
    <source>
        <dbReference type="ARBA" id="ARBA00023125"/>
    </source>
</evidence>
<gene>
    <name evidence="6" type="ORF">SAMN06296052_14312</name>
</gene>
<dbReference type="PANTHER" id="PTHR47506:SF3">
    <property type="entry name" value="HTH-TYPE TRANSCRIPTIONAL REGULATOR LMRA"/>
    <property type="match status" value="1"/>
</dbReference>
<dbReference type="InterPro" id="IPR009057">
    <property type="entry name" value="Homeodomain-like_sf"/>
</dbReference>
<keyword evidence="7" id="KW-1185">Reference proteome</keyword>
<evidence type="ECO:0000313" key="7">
    <source>
        <dbReference type="Proteomes" id="UP000198432"/>
    </source>
</evidence>
<organism evidence="6 7">
    <name type="scientific">Pontibacter ummariensis</name>
    <dbReference type="NCBI Taxonomy" id="1610492"/>
    <lineage>
        <taxon>Bacteria</taxon>
        <taxon>Pseudomonadati</taxon>
        <taxon>Bacteroidota</taxon>
        <taxon>Cytophagia</taxon>
        <taxon>Cytophagales</taxon>
        <taxon>Hymenobacteraceae</taxon>
        <taxon>Pontibacter</taxon>
    </lineage>
</organism>
<dbReference type="Gene3D" id="1.10.357.10">
    <property type="entry name" value="Tetracycline Repressor, domain 2"/>
    <property type="match status" value="1"/>
</dbReference>
<dbReference type="Pfam" id="PF00440">
    <property type="entry name" value="TetR_N"/>
    <property type="match status" value="1"/>
</dbReference>
<evidence type="ECO:0000256" key="1">
    <source>
        <dbReference type="ARBA" id="ARBA00023015"/>
    </source>
</evidence>
<dbReference type="EMBL" id="FZOQ01000043">
    <property type="protein sequence ID" value="SNT30387.1"/>
    <property type="molecule type" value="Genomic_DNA"/>
</dbReference>
<reference evidence="7" key="1">
    <citation type="submission" date="2017-06" db="EMBL/GenBank/DDBJ databases">
        <authorList>
            <person name="Varghese N."/>
            <person name="Submissions S."/>
        </authorList>
    </citation>
    <scope>NUCLEOTIDE SEQUENCE [LARGE SCALE GENOMIC DNA]</scope>
    <source>
        <strain evidence="7">NKM1</strain>
    </source>
</reference>
<evidence type="ECO:0000259" key="5">
    <source>
        <dbReference type="PROSITE" id="PS50977"/>
    </source>
</evidence>
<accession>A0A239LI85</accession>
<dbReference type="AlphaFoldDB" id="A0A239LI85"/>
<dbReference type="RefSeq" id="WP_089321870.1">
    <property type="nucleotide sequence ID" value="NZ_FZOQ01000043.1"/>
</dbReference>
<dbReference type="SUPFAM" id="SSF48498">
    <property type="entry name" value="Tetracyclin repressor-like, C-terminal domain"/>
    <property type="match status" value="1"/>
</dbReference>
<dbReference type="InterPro" id="IPR001647">
    <property type="entry name" value="HTH_TetR"/>
</dbReference>
<evidence type="ECO:0000256" key="4">
    <source>
        <dbReference type="PROSITE-ProRule" id="PRU00335"/>
    </source>
</evidence>
<feature type="domain" description="HTH tetR-type" evidence="5">
    <location>
        <begin position="2"/>
        <end position="62"/>
    </location>
</feature>
<keyword evidence="1" id="KW-0805">Transcription regulation</keyword>
<dbReference type="PANTHER" id="PTHR47506">
    <property type="entry name" value="TRANSCRIPTIONAL REGULATORY PROTEIN"/>
    <property type="match status" value="1"/>
</dbReference>